<evidence type="ECO:0000313" key="2">
    <source>
        <dbReference type="EMBL" id="CCD15875.1"/>
    </source>
</evidence>
<feature type="region of interest" description="Disordered" evidence="1">
    <location>
        <begin position="397"/>
        <end position="423"/>
    </location>
</feature>
<evidence type="ECO:0000313" key="3">
    <source>
        <dbReference type="Proteomes" id="UP000000702"/>
    </source>
</evidence>
<dbReference type="VEuPathDB" id="TriTrypDB:TcIL3000_0_08690"/>
<dbReference type="OMA" id="VKFDITM"/>
<protein>
    <submittedName>
        <fullName evidence="2">WGS project CAEQ00000000 data, annotated contig 336</fullName>
    </submittedName>
</protein>
<name>F9WF09_TRYCI</name>
<dbReference type="Proteomes" id="UP000000702">
    <property type="component" value="Unassembled WGS sequence"/>
</dbReference>
<accession>F9WF09</accession>
<reference evidence="3" key="1">
    <citation type="submission" date="2011-07" db="EMBL/GenBank/DDBJ databases">
        <title>Divergent evolution of antigenic variation in African trypanosomes.</title>
        <authorList>
            <person name="Jackson A.P."/>
            <person name="Berry A."/>
            <person name="Allison H.C."/>
            <person name="Burton P."/>
            <person name="Anderson J."/>
            <person name="Aslett M."/>
            <person name="Brown R."/>
            <person name="Corton N."/>
            <person name="Harris D."/>
            <person name="Hauser H."/>
            <person name="Gamble J."/>
            <person name="Gilderthorp R."/>
            <person name="McQuillan J."/>
            <person name="Quail M.A."/>
            <person name="Sanders M."/>
            <person name="Van Tonder A."/>
            <person name="Ginger M.L."/>
            <person name="Donelson J.E."/>
            <person name="Field M.C."/>
            <person name="Barry J.D."/>
            <person name="Berriman M."/>
            <person name="Hertz-Fowler C."/>
        </authorList>
    </citation>
    <scope>NUCLEOTIDE SEQUENCE [LARGE SCALE GENOMIC DNA]</scope>
    <source>
        <strain evidence="3">IL3000</strain>
    </source>
</reference>
<dbReference type="SUPFAM" id="SSF52540">
    <property type="entry name" value="P-loop containing nucleoside triphosphate hydrolases"/>
    <property type="match status" value="1"/>
</dbReference>
<dbReference type="InterPro" id="IPR027417">
    <property type="entry name" value="P-loop_NTPase"/>
</dbReference>
<keyword evidence="3" id="KW-1185">Reference proteome</keyword>
<reference evidence="2 3" key="2">
    <citation type="journal article" date="2012" name="Proc. Natl. Acad. Sci. U.S.A.">
        <title>Antigenic diversity is generated by distinct evolutionary mechanisms in African trypanosome species.</title>
        <authorList>
            <person name="Jackson A.P."/>
            <person name="Berry A."/>
            <person name="Aslett M."/>
            <person name="Allison H.C."/>
            <person name="Burton P."/>
            <person name="Vavrova-Anderson J."/>
            <person name="Brown R."/>
            <person name="Browne H."/>
            <person name="Corton N."/>
            <person name="Hauser H."/>
            <person name="Gamble J."/>
            <person name="Gilderthorp R."/>
            <person name="Marcello L."/>
            <person name="McQuillan J."/>
            <person name="Otto T.D."/>
            <person name="Quail M.A."/>
            <person name="Sanders M.J."/>
            <person name="van Tonder A."/>
            <person name="Ginger M.L."/>
            <person name="Field M.C."/>
            <person name="Barry J.D."/>
            <person name="Hertz-Fowler C."/>
            <person name="Berriman M."/>
        </authorList>
    </citation>
    <scope>NUCLEOTIDE SEQUENCE [LARGE SCALE GENOMIC DNA]</scope>
    <source>
        <strain evidence="2 3">IL3000</strain>
    </source>
</reference>
<feature type="compositionally biased region" description="Basic and acidic residues" evidence="1">
    <location>
        <begin position="406"/>
        <end position="415"/>
    </location>
</feature>
<dbReference type="PANTHER" id="PTHR35615:SF7">
    <property type="entry name" value="PRESENT IN THE OUTER MITOCHONDRIAL MEMBRANE PROTEOME 22"/>
    <property type="match status" value="1"/>
</dbReference>
<comment type="caution">
    <text evidence="2">The sequence shown here is derived from an EMBL/GenBank/DDBJ whole genome shotgun (WGS) entry which is preliminary data.</text>
</comment>
<feature type="compositionally biased region" description="Polar residues" evidence="1">
    <location>
        <begin position="99"/>
        <end position="110"/>
    </location>
</feature>
<dbReference type="AlphaFoldDB" id="F9WF09"/>
<evidence type="ECO:0000256" key="1">
    <source>
        <dbReference type="SAM" id="MobiDB-lite"/>
    </source>
</evidence>
<feature type="compositionally biased region" description="Low complexity" evidence="1">
    <location>
        <begin position="62"/>
        <end position="75"/>
    </location>
</feature>
<feature type="compositionally biased region" description="Polar residues" evidence="1">
    <location>
        <begin position="49"/>
        <end position="61"/>
    </location>
</feature>
<sequence length="797" mass="80882">MSTTQALPGAPPGSILQRKSSILKKISNGDGVTTGEPGTESGAARSRTVDSASNNNPLTTRSAPASSQPAVSSPPELISKPGVVPPPAPRKLPRRGPESLQQRPSQQDVTTGGEAPATVGPPGGSAYGAGMTGSAYGAGMTGSAYGAGMTGSAYGAGMTGSAYGAGMTGSAYGAGMTGSAYGAGMTGSAYGAGMTGSAYGAGMTGSAYGAGMTGSAYGAGMTGSAYGAGMTGSAYGAGMTGSAYGAGMTGSAYGAGMTGSAYGAGMTGSAYGAGMTGSAYGAGMTGSAYASSMGVGSFYSVPALTGNSAAVLPCVPEGSTSQFRGSLQGWIPQPAGCAGVPPEIMGATEGNLYGRGPNQSTTGITRLGSIYGGGLCRIPSASAASLRCGSAGVKEHAPLRRSGKRGGNENGDHCSEQAGSKATYVAPLAREGSTLRRGTNEAAKASTTKVHVPADYKIHSLIVVDKDAGPSNRVALAVKDPWTVSVARDDGGKNEFTHDECLERNKILSPVDSVLLNNLQSNWLSGRTSSLLVGCGKGRSDACTALARDFLLRSLECMEGVTTSCGGFDVTLTMGVVDASLGIRDLLNPGKKDYDRIQLASNPVYGPCLFGMKAKTVHSAAECARVFDDAVRLADDPTRLLVGFFVLKQQKKTAAGLDVYLSSLCLGIVGEKVSHFTALKDKDASVPHRLFRYAIGGGSVTVSSLILSQFDVGASDSLDVARVMRQVKNVPPRNGSVIRCVEATKKEIEKRREVKGMDDAQKTLNAGLLRRMETMLKDAEEMLSNPTVAVPQGYPIN</sequence>
<proteinExistence type="predicted"/>
<dbReference type="EMBL" id="CAEQ01002088">
    <property type="protein sequence ID" value="CCD15875.1"/>
    <property type="molecule type" value="Genomic_DNA"/>
</dbReference>
<dbReference type="PANTHER" id="PTHR35615">
    <property type="entry name" value="PRESENT IN THE OUTER MITOCHONDRIAL MEMBRANE PROTEOME 22-RELATED"/>
    <property type="match status" value="1"/>
</dbReference>
<feature type="region of interest" description="Disordered" evidence="1">
    <location>
        <begin position="1"/>
        <end position="124"/>
    </location>
</feature>
<gene>
    <name evidence="2" type="ORF">TCIL3000_0_08690</name>
</gene>
<organism evidence="2 3">
    <name type="scientific">Trypanosoma congolense (strain IL3000)</name>
    <dbReference type="NCBI Taxonomy" id="1068625"/>
    <lineage>
        <taxon>Eukaryota</taxon>
        <taxon>Discoba</taxon>
        <taxon>Euglenozoa</taxon>
        <taxon>Kinetoplastea</taxon>
        <taxon>Metakinetoplastina</taxon>
        <taxon>Trypanosomatida</taxon>
        <taxon>Trypanosomatidae</taxon>
        <taxon>Trypanosoma</taxon>
        <taxon>Nannomonas</taxon>
    </lineage>
</organism>